<dbReference type="CDD" id="cd18808">
    <property type="entry name" value="SF1_C_Upf1"/>
    <property type="match status" value="1"/>
</dbReference>
<dbReference type="GO" id="GO:0005694">
    <property type="term" value="C:chromosome"/>
    <property type="evidence" value="ECO:0007669"/>
    <property type="project" value="UniProtKB-ARBA"/>
</dbReference>
<dbReference type="Pfam" id="PF13086">
    <property type="entry name" value="AAA_11"/>
    <property type="match status" value="1"/>
</dbReference>
<evidence type="ECO:0000256" key="5">
    <source>
        <dbReference type="ARBA" id="ARBA00022840"/>
    </source>
</evidence>
<protein>
    <recommendedName>
        <fullName evidence="11">DNA helicase</fullName>
    </recommendedName>
</protein>
<sequence length="1129" mass="126199">MKRSRHLLVQRGLPSTSFAKKLEQPSSLSATTIPRSSFSTPLNTSTRTRFDSRPLSVPHPRHKGVSNSRLTADNIDDFNHTFHRAFHSSSASHAQPLLDHDNWERWYDHNSTPNLATPLSRFTSPSPPPPPPPLPPSALQLASPTLTTREGKGKGRASELQEGDVPQGDFEIDDGVIEDLFLSSSSSAGEMADIPFVLSEMDDSSDVDLDATFPPPDTPPPPLDHYPEEYSSTPGLRTRQKRSPRRSINVRDLPPLKADEYPPDDMTRFDWRSRALGRQRKAGRSGKERYWFPSLRSVWRREGGFAKLAMGDKWRDELDRYKQHFIPLLDAEQAEEERLFEQRLTQWPYQRLHREGYVLDGLSASLPVQSKSAQAKGIVYQFARPNKQNNNPLNLHRFTSGTNVLISRTHPNEDPVAHKGTDVNGNSCRLIGSVWTVGKEYLRVLFTEQIEGVETGKWRLDIGCSDFAIKRQKEAIQALNIDPFLQDMSDYELLVSNRSESQSKANQHTLLVPPLASETLSSESDRSAAEEAAIRAGVSSSQRRKGKEQIILQGTTVRDKLFRAFQVDYVPPDQTLNSLNASVPQLSEDHVVPEAHEMRPTDLDAVPEPSLPLEETALGGSLARNQLIHSWTTRYRSVGSPIKVEGDPEVPLNPSQTRAIAMMLSERLSLVQGPPGTGKTRVIIETIKLLKQHWEVPHPILVTAHTNVAVDNLLAGLRAHGLKALRMGAVERVPESMREWTIEGHIEKHPLSVHLEMLKSQRNNILELGKKNEFGRLRPEDAQKVTELGGRIWSMKQTMMREVLVDADVICTTCLSAASRQLQPIDFPIVFLDEASMATEPLSLVPLMKGSSHTAIIGDHKQLPPVIISPEAHAGGLATSLFERLIHEGHIPSIMLDTQYRMHPDLSSFPSQTFYSGLLKNGTPAEARPAPETEFLVLDEMTGKRKNLTFLNHNHPEGPMMRSLSNWGDAEVVCDVIADLLFKNPDLKGSQIGIITPYLAQINLLSNYLSDPSRQQAFEDVLGYDRAKEVYEVEIKTVDGFEGREKEVIIFSTVRSNPGGYIGFLSDWRRVNVGLTRGRRALIMIGSKSTLSKARTGQIAAESLPQGGADVWRGFIKHLEERDMVMDLD</sequence>
<evidence type="ECO:0000256" key="4">
    <source>
        <dbReference type="ARBA" id="ARBA00022806"/>
    </source>
</evidence>
<feature type="region of interest" description="Disordered" evidence="6">
    <location>
        <begin position="117"/>
        <end position="171"/>
    </location>
</feature>
<dbReference type="GO" id="GO:0043139">
    <property type="term" value="F:5'-3' DNA helicase activity"/>
    <property type="evidence" value="ECO:0007669"/>
    <property type="project" value="TreeGrafter"/>
</dbReference>
<feature type="domain" description="DNA2/NAM7 helicase-like C-terminal" evidence="8">
    <location>
        <begin position="878"/>
        <end position="1088"/>
    </location>
</feature>
<organism evidence="9 10">
    <name type="scientific">Kwoniella newhampshirensis</name>
    <dbReference type="NCBI Taxonomy" id="1651941"/>
    <lineage>
        <taxon>Eukaryota</taxon>
        <taxon>Fungi</taxon>
        <taxon>Dikarya</taxon>
        <taxon>Basidiomycota</taxon>
        <taxon>Agaricomycotina</taxon>
        <taxon>Tremellomycetes</taxon>
        <taxon>Tremellales</taxon>
        <taxon>Cryptococcaceae</taxon>
        <taxon>Kwoniella</taxon>
    </lineage>
</organism>
<comment type="caution">
    <text evidence="9">The sequence shown here is derived from an EMBL/GenBank/DDBJ whole genome shotgun (WGS) entry which is preliminary data.</text>
</comment>
<evidence type="ECO:0000256" key="2">
    <source>
        <dbReference type="ARBA" id="ARBA00022741"/>
    </source>
</evidence>
<dbReference type="GO" id="GO:0016787">
    <property type="term" value="F:hydrolase activity"/>
    <property type="evidence" value="ECO:0007669"/>
    <property type="project" value="UniProtKB-KW"/>
</dbReference>
<dbReference type="InterPro" id="IPR041679">
    <property type="entry name" value="DNA2/NAM7-like_C"/>
</dbReference>
<feature type="compositionally biased region" description="Basic and acidic residues" evidence="6">
    <location>
        <begin position="523"/>
        <end position="533"/>
    </location>
</feature>
<evidence type="ECO:0000256" key="3">
    <source>
        <dbReference type="ARBA" id="ARBA00022801"/>
    </source>
</evidence>
<dbReference type="GO" id="GO:0005524">
    <property type="term" value="F:ATP binding"/>
    <property type="evidence" value="ECO:0007669"/>
    <property type="project" value="UniProtKB-KW"/>
</dbReference>
<dbReference type="InterPro" id="IPR050534">
    <property type="entry name" value="Coronavir_polyprotein_1ab"/>
</dbReference>
<dbReference type="InterPro" id="IPR027417">
    <property type="entry name" value="P-loop_NTPase"/>
</dbReference>
<evidence type="ECO:0000259" key="7">
    <source>
        <dbReference type="Pfam" id="PF13086"/>
    </source>
</evidence>
<feature type="region of interest" description="Disordered" evidence="6">
    <location>
        <begin position="205"/>
        <end position="261"/>
    </location>
</feature>
<dbReference type="EMBL" id="JBCAWK010000003">
    <property type="protein sequence ID" value="KAK8864605.1"/>
    <property type="molecule type" value="Genomic_DNA"/>
</dbReference>
<keyword evidence="10" id="KW-1185">Reference proteome</keyword>
<gene>
    <name evidence="9" type="ORF">IAR55_001855</name>
</gene>
<dbReference type="InterPro" id="IPR041677">
    <property type="entry name" value="DNA2/NAM7_AAA_11"/>
</dbReference>
<keyword evidence="2" id="KW-0547">Nucleotide-binding</keyword>
<feature type="domain" description="DNA2/NAM7 helicase helicase" evidence="7">
    <location>
        <begin position="652"/>
        <end position="869"/>
    </location>
</feature>
<feature type="compositionally biased region" description="Basic and acidic residues" evidence="6">
    <location>
        <begin position="149"/>
        <end position="159"/>
    </location>
</feature>
<evidence type="ECO:0000256" key="1">
    <source>
        <dbReference type="ARBA" id="ARBA00007913"/>
    </source>
</evidence>
<feature type="region of interest" description="Disordered" evidence="6">
    <location>
        <begin position="22"/>
        <end position="69"/>
    </location>
</feature>
<proteinExistence type="inferred from homology"/>
<keyword evidence="5" id="KW-0067">ATP-binding</keyword>
<dbReference type="PANTHER" id="PTHR43788:SF13">
    <property type="entry name" value="REGULATOR OF NONSENSE TRANSCRIPTS 1"/>
    <property type="match status" value="1"/>
</dbReference>
<evidence type="ECO:0000313" key="10">
    <source>
        <dbReference type="Proteomes" id="UP001388673"/>
    </source>
</evidence>
<reference evidence="9 10" key="1">
    <citation type="journal article" date="2024" name="bioRxiv">
        <title>Comparative genomics of Cryptococcus and Kwoniella reveals pathogenesis evolution and contrasting karyotype dynamics via intercentromeric recombination or chromosome fusion.</title>
        <authorList>
            <person name="Coelho M.A."/>
            <person name="David-Palma M."/>
            <person name="Shea T."/>
            <person name="Bowers K."/>
            <person name="McGinley-Smith S."/>
            <person name="Mohammad A.W."/>
            <person name="Gnirke A."/>
            <person name="Yurkov A.M."/>
            <person name="Nowrousian M."/>
            <person name="Sun S."/>
            <person name="Cuomo C.A."/>
            <person name="Heitman J."/>
        </authorList>
    </citation>
    <scope>NUCLEOTIDE SEQUENCE [LARGE SCALE GENOMIC DNA]</scope>
    <source>
        <strain evidence="9 10">CBS 13917</strain>
    </source>
</reference>
<dbReference type="Pfam" id="PF13087">
    <property type="entry name" value="AAA_12"/>
    <property type="match status" value="1"/>
</dbReference>
<evidence type="ECO:0000313" key="9">
    <source>
        <dbReference type="EMBL" id="KAK8864605.1"/>
    </source>
</evidence>
<evidence type="ECO:0000259" key="8">
    <source>
        <dbReference type="Pfam" id="PF13087"/>
    </source>
</evidence>
<accession>A0AAW0Z3D8</accession>
<feature type="region of interest" description="Disordered" evidence="6">
    <location>
        <begin position="503"/>
        <end position="540"/>
    </location>
</feature>
<dbReference type="FunFam" id="3.40.50.300:FF:000326">
    <property type="entry name" value="P-loop containing nucleoside triphosphate hydrolase"/>
    <property type="match status" value="1"/>
</dbReference>
<evidence type="ECO:0008006" key="11">
    <source>
        <dbReference type="Google" id="ProtNLM"/>
    </source>
</evidence>
<feature type="compositionally biased region" description="Polar residues" evidence="6">
    <location>
        <begin position="22"/>
        <end position="47"/>
    </location>
</feature>
<feature type="compositionally biased region" description="Pro residues" evidence="6">
    <location>
        <begin position="213"/>
        <end position="224"/>
    </location>
</feature>
<dbReference type="Gene3D" id="3.40.50.300">
    <property type="entry name" value="P-loop containing nucleotide triphosphate hydrolases"/>
    <property type="match status" value="2"/>
</dbReference>
<dbReference type="GeneID" id="92179114"/>
<keyword evidence="3" id="KW-0378">Hydrolase</keyword>
<dbReference type="SUPFAM" id="SSF52540">
    <property type="entry name" value="P-loop containing nucleoside triphosphate hydrolases"/>
    <property type="match status" value="1"/>
</dbReference>
<dbReference type="Proteomes" id="UP001388673">
    <property type="component" value="Unassembled WGS sequence"/>
</dbReference>
<dbReference type="RefSeq" id="XP_066804901.1">
    <property type="nucleotide sequence ID" value="XM_066944978.1"/>
</dbReference>
<feature type="compositionally biased region" description="Low complexity" evidence="6">
    <location>
        <begin position="137"/>
        <end position="146"/>
    </location>
</feature>
<comment type="similarity">
    <text evidence="1">Belongs to the DNA2/NAM7 helicase family.</text>
</comment>
<name>A0AAW0Z3D8_9TREE</name>
<dbReference type="KEGG" id="kne:92179114"/>
<dbReference type="AlphaFoldDB" id="A0AAW0Z3D8"/>
<keyword evidence="4" id="KW-0347">Helicase</keyword>
<dbReference type="InterPro" id="IPR047187">
    <property type="entry name" value="SF1_C_Upf1"/>
</dbReference>
<evidence type="ECO:0000256" key="6">
    <source>
        <dbReference type="SAM" id="MobiDB-lite"/>
    </source>
</evidence>
<dbReference type="PANTHER" id="PTHR43788">
    <property type="entry name" value="DNA2/NAM7 HELICASE FAMILY MEMBER"/>
    <property type="match status" value="1"/>
</dbReference>
<feature type="compositionally biased region" description="Pro residues" evidence="6">
    <location>
        <begin position="125"/>
        <end position="136"/>
    </location>
</feature>